<evidence type="ECO:0000256" key="2">
    <source>
        <dbReference type="ARBA" id="ARBA00022801"/>
    </source>
</evidence>
<feature type="domain" description="Exonuclease" evidence="4">
    <location>
        <begin position="35"/>
        <end position="208"/>
    </location>
</feature>
<sequence>MRSPFNKTPVELPGFWKEYEIEASKKLPPELESNSFVVLDTETTGFSFQRDRMLSIGALTLKNGVMEVNNSLELYLKQERFDHSTVKIHGLLKKETKTCVTEYEAMRQLLAYVKNSVIVGHHTHFDISMINKALKRQGLPELLNRSLDTALLYPKSLIKSPLRSQKDHYTLDDLAEAFDISLKDRHTALGDAYITAIAFLGIIGRLQKKENLSLNSLFKLNTI</sequence>
<dbReference type="InterPro" id="IPR013520">
    <property type="entry name" value="Ribonucl_H"/>
</dbReference>
<evidence type="ECO:0000259" key="4">
    <source>
        <dbReference type="SMART" id="SM00479"/>
    </source>
</evidence>
<reference evidence="5 6" key="1">
    <citation type="submission" date="2020-01" db="EMBL/GenBank/DDBJ databases">
        <title>Bacteria diversity of Porities sp.</title>
        <authorList>
            <person name="Wang G."/>
        </authorList>
    </citation>
    <scope>NUCLEOTIDE SEQUENCE [LARGE SCALE GENOMIC DNA]</scope>
    <source>
        <strain evidence="5 6">R33</strain>
    </source>
</reference>
<organism evidence="5 6">
    <name type="scientific">Poritiphilus flavus</name>
    <dbReference type="NCBI Taxonomy" id="2697053"/>
    <lineage>
        <taxon>Bacteria</taxon>
        <taxon>Pseudomonadati</taxon>
        <taxon>Bacteroidota</taxon>
        <taxon>Flavobacteriia</taxon>
        <taxon>Flavobacteriales</taxon>
        <taxon>Flavobacteriaceae</taxon>
        <taxon>Poritiphilus</taxon>
    </lineage>
</organism>
<dbReference type="SMART" id="SM00479">
    <property type="entry name" value="EXOIII"/>
    <property type="match status" value="1"/>
</dbReference>
<dbReference type="EMBL" id="WXYO01000006">
    <property type="protein sequence ID" value="NAS12941.1"/>
    <property type="molecule type" value="Genomic_DNA"/>
</dbReference>
<dbReference type="RefSeq" id="WP_161435990.1">
    <property type="nucleotide sequence ID" value="NZ_WXYO01000006.1"/>
</dbReference>
<evidence type="ECO:0000313" key="5">
    <source>
        <dbReference type="EMBL" id="NAS12941.1"/>
    </source>
</evidence>
<dbReference type="SUPFAM" id="SSF53098">
    <property type="entry name" value="Ribonuclease H-like"/>
    <property type="match status" value="1"/>
</dbReference>
<dbReference type="GO" id="GO:0005829">
    <property type="term" value="C:cytosol"/>
    <property type="evidence" value="ECO:0007669"/>
    <property type="project" value="TreeGrafter"/>
</dbReference>
<accession>A0A6L9EE72</accession>
<keyword evidence="6" id="KW-1185">Reference proteome</keyword>
<name>A0A6L9EE72_9FLAO</name>
<dbReference type="Proteomes" id="UP000475249">
    <property type="component" value="Unassembled WGS sequence"/>
</dbReference>
<dbReference type="InterPro" id="IPR036397">
    <property type="entry name" value="RNaseH_sf"/>
</dbReference>
<evidence type="ECO:0000313" key="6">
    <source>
        <dbReference type="Proteomes" id="UP000475249"/>
    </source>
</evidence>
<dbReference type="Gene3D" id="3.30.420.10">
    <property type="entry name" value="Ribonuclease H-like superfamily/Ribonuclease H"/>
    <property type="match status" value="1"/>
</dbReference>
<keyword evidence="2" id="KW-0378">Hydrolase</keyword>
<dbReference type="CDD" id="cd06127">
    <property type="entry name" value="DEDDh"/>
    <property type="match status" value="1"/>
</dbReference>
<evidence type="ECO:0000256" key="1">
    <source>
        <dbReference type="ARBA" id="ARBA00022722"/>
    </source>
</evidence>
<dbReference type="GO" id="GO:0003676">
    <property type="term" value="F:nucleic acid binding"/>
    <property type="evidence" value="ECO:0007669"/>
    <property type="project" value="InterPro"/>
</dbReference>
<dbReference type="GO" id="GO:0008408">
    <property type="term" value="F:3'-5' exonuclease activity"/>
    <property type="evidence" value="ECO:0007669"/>
    <property type="project" value="TreeGrafter"/>
</dbReference>
<keyword evidence="3 5" id="KW-0269">Exonuclease</keyword>
<gene>
    <name evidence="5" type="ORF">GTQ38_13060</name>
</gene>
<proteinExistence type="predicted"/>
<dbReference type="GO" id="GO:0006259">
    <property type="term" value="P:DNA metabolic process"/>
    <property type="evidence" value="ECO:0007669"/>
    <property type="project" value="UniProtKB-ARBA"/>
</dbReference>
<keyword evidence="1" id="KW-0540">Nuclease</keyword>
<evidence type="ECO:0000256" key="3">
    <source>
        <dbReference type="ARBA" id="ARBA00022839"/>
    </source>
</evidence>
<dbReference type="InterPro" id="IPR012337">
    <property type="entry name" value="RNaseH-like_sf"/>
</dbReference>
<comment type="caution">
    <text evidence="5">The sequence shown here is derived from an EMBL/GenBank/DDBJ whole genome shotgun (WGS) entry which is preliminary data.</text>
</comment>
<dbReference type="PANTHER" id="PTHR30231:SF4">
    <property type="entry name" value="PROTEIN NEN2"/>
    <property type="match status" value="1"/>
</dbReference>
<dbReference type="AlphaFoldDB" id="A0A6L9EE72"/>
<protein>
    <submittedName>
        <fullName evidence="5">3'-5' exonuclease</fullName>
    </submittedName>
</protein>
<dbReference type="PANTHER" id="PTHR30231">
    <property type="entry name" value="DNA POLYMERASE III SUBUNIT EPSILON"/>
    <property type="match status" value="1"/>
</dbReference>
<dbReference type="Pfam" id="PF00929">
    <property type="entry name" value="RNase_T"/>
    <property type="match status" value="1"/>
</dbReference>